<dbReference type="InterPro" id="IPR036615">
    <property type="entry name" value="Mur_ligase_C_dom_sf"/>
</dbReference>
<evidence type="ECO:0000256" key="3">
    <source>
        <dbReference type="ARBA" id="ARBA00022490"/>
    </source>
</evidence>
<feature type="binding site" evidence="7">
    <location>
        <begin position="130"/>
        <end position="136"/>
    </location>
    <ligand>
        <name>ATP</name>
        <dbReference type="ChEBI" id="CHEBI:30616"/>
    </ligand>
</feature>
<keyword evidence="7 8" id="KW-0573">Peptidoglycan synthesis</keyword>
<dbReference type="PANTHER" id="PTHR43692:SF1">
    <property type="entry name" value="UDP-N-ACETYLMURAMOYLALANINE--D-GLUTAMATE LIGASE"/>
    <property type="match status" value="1"/>
</dbReference>
<dbReference type="GO" id="GO:0008360">
    <property type="term" value="P:regulation of cell shape"/>
    <property type="evidence" value="ECO:0007669"/>
    <property type="project" value="UniProtKB-KW"/>
</dbReference>
<dbReference type="GO" id="GO:0005524">
    <property type="term" value="F:ATP binding"/>
    <property type="evidence" value="ECO:0007669"/>
    <property type="project" value="UniProtKB-UniRule"/>
</dbReference>
<keyword evidence="7 8" id="KW-0131">Cell cycle</keyword>
<dbReference type="GO" id="GO:0009252">
    <property type="term" value="P:peptidoglycan biosynthetic process"/>
    <property type="evidence" value="ECO:0007669"/>
    <property type="project" value="UniProtKB-UniRule"/>
</dbReference>
<organism evidence="11 12">
    <name type="scientific">Candidatus Sungbacteria bacterium RIFCSPHIGHO2_01_FULL_50_25</name>
    <dbReference type="NCBI Taxonomy" id="1802265"/>
    <lineage>
        <taxon>Bacteria</taxon>
        <taxon>Candidatus Sungiibacteriota</taxon>
    </lineage>
</organism>
<dbReference type="PANTHER" id="PTHR43692">
    <property type="entry name" value="UDP-N-ACETYLMURAMOYLALANINE--D-GLUTAMATE LIGASE"/>
    <property type="match status" value="1"/>
</dbReference>
<dbReference type="HAMAP" id="MF_00639">
    <property type="entry name" value="MurD"/>
    <property type="match status" value="1"/>
</dbReference>
<dbReference type="Proteomes" id="UP000178574">
    <property type="component" value="Unassembled WGS sequence"/>
</dbReference>
<keyword evidence="7 8" id="KW-0133">Cell shape</keyword>
<evidence type="ECO:0000256" key="7">
    <source>
        <dbReference type="HAMAP-Rule" id="MF_00639"/>
    </source>
</evidence>
<dbReference type="InterPro" id="IPR005762">
    <property type="entry name" value="MurD"/>
</dbReference>
<proteinExistence type="inferred from homology"/>
<keyword evidence="7 8" id="KW-0132">Cell division</keyword>
<evidence type="ECO:0000313" key="11">
    <source>
        <dbReference type="EMBL" id="OGZ96677.1"/>
    </source>
</evidence>
<dbReference type="Gene3D" id="3.40.1190.10">
    <property type="entry name" value="Mur-like, catalytic domain"/>
    <property type="match status" value="1"/>
</dbReference>
<evidence type="ECO:0000259" key="9">
    <source>
        <dbReference type="Pfam" id="PF02875"/>
    </source>
</evidence>
<evidence type="ECO:0000256" key="2">
    <source>
        <dbReference type="ARBA" id="ARBA00004752"/>
    </source>
</evidence>
<keyword evidence="4 7" id="KW-0436">Ligase</keyword>
<feature type="domain" description="Mur ligase C-terminal" evidence="9">
    <location>
        <begin position="312"/>
        <end position="431"/>
    </location>
</feature>
<evidence type="ECO:0000313" key="12">
    <source>
        <dbReference type="Proteomes" id="UP000178574"/>
    </source>
</evidence>
<comment type="function">
    <text evidence="7 8">Cell wall formation. Catalyzes the addition of glutamate to the nucleotide precursor UDP-N-acetylmuramoyl-L-alanine (UMA).</text>
</comment>
<dbReference type="Gene3D" id="3.40.50.720">
    <property type="entry name" value="NAD(P)-binding Rossmann-like Domain"/>
    <property type="match status" value="1"/>
</dbReference>
<dbReference type="EC" id="6.3.2.9" evidence="7 8"/>
<dbReference type="GO" id="GO:0051301">
    <property type="term" value="P:cell division"/>
    <property type="evidence" value="ECO:0007669"/>
    <property type="project" value="UniProtKB-KW"/>
</dbReference>
<dbReference type="Pfam" id="PF02875">
    <property type="entry name" value="Mur_ligase_C"/>
    <property type="match status" value="1"/>
</dbReference>
<dbReference type="SUPFAM" id="SSF53623">
    <property type="entry name" value="MurD-like peptide ligases, catalytic domain"/>
    <property type="match status" value="1"/>
</dbReference>
<comment type="subcellular location">
    <subcellularLocation>
        <location evidence="1 7 8">Cytoplasm</location>
    </subcellularLocation>
</comment>
<name>A0A1G2KB81_9BACT</name>
<protein>
    <recommendedName>
        <fullName evidence="7 8">UDP-N-acetylmuramoylalanine--D-glutamate ligase</fullName>
        <ecNumber evidence="7 8">6.3.2.9</ecNumber>
    </recommendedName>
    <alternativeName>
        <fullName evidence="7">D-glutamic acid-adding enzyme</fullName>
    </alternativeName>
    <alternativeName>
        <fullName evidence="7">UDP-N-acetylmuramoyl-L-alanyl-D-glutamate synthetase</fullName>
    </alternativeName>
</protein>
<keyword evidence="3 7" id="KW-0963">Cytoplasm</keyword>
<dbReference type="Pfam" id="PF08245">
    <property type="entry name" value="Mur_ligase_M"/>
    <property type="match status" value="1"/>
</dbReference>
<comment type="pathway">
    <text evidence="2 7 8">Cell wall biogenesis; peptidoglycan biosynthesis.</text>
</comment>
<dbReference type="InterPro" id="IPR004101">
    <property type="entry name" value="Mur_ligase_C"/>
</dbReference>
<keyword evidence="7 8" id="KW-0961">Cell wall biogenesis/degradation</keyword>
<dbReference type="Pfam" id="PF21799">
    <property type="entry name" value="MurD-like_N"/>
    <property type="match status" value="1"/>
</dbReference>
<dbReference type="GO" id="GO:0071555">
    <property type="term" value="P:cell wall organization"/>
    <property type="evidence" value="ECO:0007669"/>
    <property type="project" value="UniProtKB-KW"/>
</dbReference>
<comment type="catalytic activity">
    <reaction evidence="7 8">
        <text>UDP-N-acetyl-alpha-D-muramoyl-L-alanine + D-glutamate + ATP = UDP-N-acetyl-alpha-D-muramoyl-L-alanyl-D-glutamate + ADP + phosphate + H(+)</text>
        <dbReference type="Rhea" id="RHEA:16429"/>
        <dbReference type="ChEBI" id="CHEBI:15378"/>
        <dbReference type="ChEBI" id="CHEBI:29986"/>
        <dbReference type="ChEBI" id="CHEBI:30616"/>
        <dbReference type="ChEBI" id="CHEBI:43474"/>
        <dbReference type="ChEBI" id="CHEBI:83898"/>
        <dbReference type="ChEBI" id="CHEBI:83900"/>
        <dbReference type="ChEBI" id="CHEBI:456216"/>
        <dbReference type="EC" id="6.3.2.9"/>
    </reaction>
</comment>
<comment type="similarity">
    <text evidence="7">Belongs to the MurCDEF family.</text>
</comment>
<dbReference type="SUPFAM" id="SSF53244">
    <property type="entry name" value="MurD-like peptide ligases, peptide-binding domain"/>
    <property type="match status" value="1"/>
</dbReference>
<evidence type="ECO:0000256" key="4">
    <source>
        <dbReference type="ARBA" id="ARBA00022598"/>
    </source>
</evidence>
<evidence type="ECO:0000256" key="1">
    <source>
        <dbReference type="ARBA" id="ARBA00004496"/>
    </source>
</evidence>
<evidence type="ECO:0000256" key="6">
    <source>
        <dbReference type="ARBA" id="ARBA00022840"/>
    </source>
</evidence>
<dbReference type="GO" id="GO:0008764">
    <property type="term" value="F:UDP-N-acetylmuramoylalanine-D-glutamate ligase activity"/>
    <property type="evidence" value="ECO:0007669"/>
    <property type="project" value="UniProtKB-UniRule"/>
</dbReference>
<accession>A0A1G2KB81</accession>
<evidence type="ECO:0000259" key="10">
    <source>
        <dbReference type="Pfam" id="PF08245"/>
    </source>
</evidence>
<dbReference type="InterPro" id="IPR036565">
    <property type="entry name" value="Mur-like_cat_sf"/>
</dbReference>
<comment type="caution">
    <text evidence="11">The sequence shown here is derived from an EMBL/GenBank/DDBJ whole genome shotgun (WGS) entry which is preliminary data.</text>
</comment>
<dbReference type="AlphaFoldDB" id="A0A1G2KB81"/>
<dbReference type="EMBL" id="MHQD01000007">
    <property type="protein sequence ID" value="OGZ96677.1"/>
    <property type="molecule type" value="Genomic_DNA"/>
</dbReference>
<keyword evidence="6 7" id="KW-0067">ATP-binding</keyword>
<dbReference type="InterPro" id="IPR013221">
    <property type="entry name" value="Mur_ligase_cen"/>
</dbReference>
<dbReference type="Gene3D" id="3.90.190.20">
    <property type="entry name" value="Mur ligase, C-terminal domain"/>
    <property type="match status" value="1"/>
</dbReference>
<dbReference type="GO" id="GO:0005737">
    <property type="term" value="C:cytoplasm"/>
    <property type="evidence" value="ECO:0007669"/>
    <property type="project" value="UniProtKB-SubCell"/>
</dbReference>
<evidence type="ECO:0000256" key="5">
    <source>
        <dbReference type="ARBA" id="ARBA00022741"/>
    </source>
</evidence>
<dbReference type="SUPFAM" id="SSF51984">
    <property type="entry name" value="MurCD N-terminal domain"/>
    <property type="match status" value="1"/>
</dbReference>
<keyword evidence="5 7" id="KW-0547">Nucleotide-binding</keyword>
<gene>
    <name evidence="7" type="primary">murD</name>
    <name evidence="11" type="ORF">A2847_01535</name>
</gene>
<dbReference type="NCBIfam" id="TIGR01087">
    <property type="entry name" value="murD"/>
    <property type="match status" value="1"/>
</dbReference>
<dbReference type="UniPathway" id="UPA00219"/>
<reference evidence="11 12" key="1">
    <citation type="journal article" date="2016" name="Nat. Commun.">
        <title>Thousands of microbial genomes shed light on interconnected biogeochemical processes in an aquifer system.</title>
        <authorList>
            <person name="Anantharaman K."/>
            <person name="Brown C.T."/>
            <person name="Hug L.A."/>
            <person name="Sharon I."/>
            <person name="Castelle C.J."/>
            <person name="Probst A.J."/>
            <person name="Thomas B.C."/>
            <person name="Singh A."/>
            <person name="Wilkins M.J."/>
            <person name="Karaoz U."/>
            <person name="Brodie E.L."/>
            <person name="Williams K.H."/>
            <person name="Hubbard S.S."/>
            <person name="Banfield J.F."/>
        </authorList>
    </citation>
    <scope>NUCLEOTIDE SEQUENCE [LARGE SCALE GENOMIC DNA]</scope>
</reference>
<sequence length="457" mass="50574">MEQGTGYTFDGKRVLVMGLGLHGGGLGAVKFLLDQGARVTVTDRRNAKDLLQPMRELESYAKKKKCDPIRFVIGTHRKKDFTAADYIVKNPGVRPDSPYLRASRKKGIPILSDITLFFSSCPAPTIGVTGTRGKSTTAYLIAEFLKKHSRFRRVWLGGNIRRSVLEFLPRVKAEDIVVLELSSFQLMDLGEIRKSPSIAVFTNLLNDHLNWHRTASEYARAKSLIFAFQKPGDCVFIPSGDAALSRLVKRAKSHINRVSLPHEFARVVSQNIGSHYISSAGLAVAVARHYKVPLVRIRAVLKRFKGMPSRQEEICVLRGIHFVNDTTATIPDAAIAALERFSAISARRGGKVILIAGGSDKKLQFRRFMQIAKRRAKRVIFLPGDATRGMRRELRRLAAPGLPVFYASSMPEAVRIAAAHASRGDTVLLSPGAASFGLFLNEFDRGEAFVHAVNRLS</sequence>
<feature type="domain" description="Mur ligase central" evidence="10">
    <location>
        <begin position="128"/>
        <end position="258"/>
    </location>
</feature>
<evidence type="ECO:0000256" key="8">
    <source>
        <dbReference type="RuleBase" id="RU003664"/>
    </source>
</evidence>